<feature type="region of interest" description="Disordered" evidence="11">
    <location>
        <begin position="1013"/>
        <end position="1037"/>
    </location>
</feature>
<comment type="similarity">
    <text evidence="10">Belongs to the metallophosphoesterase superfamily. Purple acid phosphatase family.</text>
</comment>
<dbReference type="EMBL" id="PJQM01000452">
    <property type="protein sequence ID" value="RCI05200.1"/>
    <property type="molecule type" value="Genomic_DNA"/>
</dbReference>
<comment type="catalytic activity">
    <reaction evidence="9">
        <text>ATP + H2O = ADP + phosphate + H(+)</text>
        <dbReference type="Rhea" id="RHEA:13065"/>
        <dbReference type="ChEBI" id="CHEBI:15377"/>
        <dbReference type="ChEBI" id="CHEBI:15378"/>
        <dbReference type="ChEBI" id="CHEBI:30616"/>
        <dbReference type="ChEBI" id="CHEBI:43474"/>
        <dbReference type="ChEBI" id="CHEBI:456216"/>
        <dbReference type="EC" id="3.6.4.13"/>
    </reaction>
</comment>
<evidence type="ECO:0000256" key="11">
    <source>
        <dbReference type="SAM" id="MobiDB-lite"/>
    </source>
</evidence>
<evidence type="ECO:0000256" key="12">
    <source>
        <dbReference type="SAM" id="Phobius"/>
    </source>
</evidence>
<dbReference type="Gene3D" id="1.20.120.1080">
    <property type="match status" value="1"/>
</dbReference>
<dbReference type="SUPFAM" id="SSF52540">
    <property type="entry name" value="P-loop containing nucleoside triphosphate hydrolases"/>
    <property type="match status" value="1"/>
</dbReference>
<keyword evidence="12" id="KW-1133">Transmembrane helix</keyword>
<dbReference type="Gene3D" id="2.60.40.380">
    <property type="entry name" value="Purple acid phosphatase-like, N-terminal"/>
    <property type="match status" value="1"/>
</dbReference>
<dbReference type="InterPro" id="IPR004843">
    <property type="entry name" value="Calcineurin-like_PHP"/>
</dbReference>
<evidence type="ECO:0000256" key="1">
    <source>
        <dbReference type="ARBA" id="ARBA00022664"/>
    </source>
</evidence>
<evidence type="ECO:0000313" key="15">
    <source>
        <dbReference type="EMBL" id="RCI05200.1"/>
    </source>
</evidence>
<keyword evidence="12" id="KW-0472">Membrane</keyword>
<keyword evidence="7" id="KW-0067">ATP-binding</keyword>
<dbReference type="GO" id="GO:0071013">
    <property type="term" value="C:catalytic step 2 spliceosome"/>
    <property type="evidence" value="ECO:0007669"/>
    <property type="project" value="TreeGrafter"/>
</dbReference>
<dbReference type="SUPFAM" id="SSF53474">
    <property type="entry name" value="alpha/beta-Hydrolases"/>
    <property type="match status" value="1"/>
</dbReference>
<dbReference type="InterPro" id="IPR015914">
    <property type="entry name" value="PAPs_N"/>
</dbReference>
<dbReference type="GO" id="GO:0016887">
    <property type="term" value="F:ATP hydrolysis activity"/>
    <property type="evidence" value="ECO:0007669"/>
    <property type="project" value="RHEA"/>
</dbReference>
<comment type="caution">
    <text evidence="15">The sequence shown here is derived from an EMBL/GenBank/DDBJ whole genome shotgun (WGS) entry which is preliminary data.</text>
</comment>
<dbReference type="SMART" id="SM00847">
    <property type="entry name" value="HA2"/>
    <property type="match status" value="1"/>
</dbReference>
<dbReference type="SMART" id="SM00490">
    <property type="entry name" value="HELICc"/>
    <property type="match status" value="1"/>
</dbReference>
<dbReference type="STRING" id="4846.A0A367KST6"/>
<dbReference type="InterPro" id="IPR008963">
    <property type="entry name" value="Purple_acid_Pase-like_N"/>
</dbReference>
<feature type="chain" id="PRO_5016480915" description="Purple acid phosphatase" evidence="10">
    <location>
        <begin position="19"/>
        <end position="1986"/>
    </location>
</feature>
<evidence type="ECO:0000256" key="8">
    <source>
        <dbReference type="ARBA" id="ARBA00023180"/>
    </source>
</evidence>
<dbReference type="SMART" id="SM00487">
    <property type="entry name" value="DEXDc"/>
    <property type="match status" value="1"/>
</dbReference>
<keyword evidence="3 10" id="KW-0732">Signal</keyword>
<organism evidence="15 16">
    <name type="scientific">Rhizopus stolonifer</name>
    <name type="common">Rhizopus nigricans</name>
    <dbReference type="NCBI Taxonomy" id="4846"/>
    <lineage>
        <taxon>Eukaryota</taxon>
        <taxon>Fungi</taxon>
        <taxon>Fungi incertae sedis</taxon>
        <taxon>Mucoromycota</taxon>
        <taxon>Mucoromycotina</taxon>
        <taxon>Mucoromycetes</taxon>
        <taxon>Mucorales</taxon>
        <taxon>Mucorineae</taxon>
        <taxon>Rhizopodaceae</taxon>
        <taxon>Rhizopus</taxon>
    </lineage>
</organism>
<dbReference type="Pfam" id="PF16656">
    <property type="entry name" value="Pur_ac_phosph_N"/>
    <property type="match status" value="1"/>
</dbReference>
<protein>
    <recommendedName>
        <fullName evidence="10">Purple acid phosphatase</fullName>
        <ecNumber evidence="10">3.1.3.2</ecNumber>
    </recommendedName>
</protein>
<dbReference type="EC" id="3.1.3.2" evidence="10"/>
<sequence length="1986" mass="224683">MKFLVVLLIGLTLSVIKASVLSSLHGLKKREEEANGAPGYACLADAYNTLDTNWNKTYSAYEPQQILMSLTDDAHTVRVQFATLAQVHHSLLKYWPVSKNTKAVTVQGKDWTFVDGGLAHRELYLHKIMTHKLKPATVYRYQVGSVVDHQEHWSEVFEFHTASKKDEFSFLATGDVGACNAVAVQHLKDFAKTHQYDFVTLAGDQAYDMADFNGTKGDEYLNFMQNLFARIPYLGSVGNHEGAYNFSHYKHRFDSVPYTESKFDNSLMYSINYKSLHLVSFSTEIYFTGTPDEIKTAIHWLDADLTKANQHRHQRPWIIFLTHHPIYCSVNSTDCTTKANKIRNGVVDPVSNQTWGGLEDLLLKHQVDLYYRTWPVAKGKRTATSYHDAPSFFQIVIGNAGQPEGPVAFGSGPFPEWSAQRYGSFGFSTFRVTPNTLQIVHHQANVDGSLGGAIDQVTVTKSKHQRRFMSRHEHIKQQRESLPTFEYKHELVDAIREYSILVVIGETGSGKTTQIPQYILEELPEIKMIGVTQPRRIAAMTVAKRVSEEQDVRIGNTVGYTIRFDDHTSPTTRLKYMTDGILLREATLDPYLKHYDCIVIDEAHERTLETDVLFGLLKQTHRLRPELKILIMSATLDVAKFSDFFDECPIFEIPGRTHPVQVIYPPEEIKLATLKSALVDRAVETAWQIHTQEPKGDILVFLTGQQDIERACKAFAERSRPCDYQRHVRYHEEVQDAVVYPLYASLEVMDQKAVFELPREGDRKVVFATNVAQTSVTIPGIRYVVDSGFVKEKSFDPKTGMDALLVTEISQAAAIQRAGRAGRTAPGKAYRLYSEESFLHMIPNTVPEIQRSSLLSTVLALKKMNIVDQLYLLGAIDEEGKITRLGDQMNSFPLSPSLACVLIASVGLGCSHEVLTIVSLLASDMEVFKSPPRSRSEETQEAEEARHKLSHATGDHMTLYNIDYEWRRHNKSRDWCKKHYLNPKVLETASHVRSQLRQVMDKLNLRVTHAPVIQRKKKSSRQRRRIGENDQGESPDPVPILKSFLAGYFTHVANKSPHRAVFSHYAPDQYLSSEEQSVNSTELVALHLHPLCALDKNHYADIEWVLYTHITYTNKAVMKGVSKILWDWVKHGQDRIKRLPFTRLNGEAQPNVFLILLASLVIDGSQLQETFRTPKRVAFSSLVGGSSHVYWVLSILEELNNRGHSAIYITRDNQVKFGDRYPLIQTVSIGKAIGEGMDRTFIQQMRDMDMADFASSFFELLSDYFKEEYLALTDLFIQHEIDLAICDSVNSACVEAAIQLKIPFIISSTGPHEDEGTPAYINDNILNSRNPTTVDMSIWKRMHNKFIVPARVGLRLWELTKKHQKTFQELGLKYEPISSVKWKNSIKLVNGAFGFQQARPLAPLMEFVGPILSEALINQPLSPELASFLERHQKTAYVAFGQHSVLTSQDIQMILTGLIHAYDAGDIDSFVWSITRNSKKDFPTELLSHNVSAMMDHQHPDMVVTDWAPQFAVLNHTASIMFITHGGAGSLYEAMYTGVRLIVFPFIADQHPAAVMAEKNGVGLKLDYKGTQTQATHVIQTVARDAHDYFQSNVKRLQAFVQIRSKHGVLRGADIVEEVLFTIKDGMLPHRRDARRDVSLLKAYDLDIYGMLLCFVAVIIYGIQAMVHLIVLSNKQTKIKKHTSTMTKDNVTIGAWHFLPKAYYDQHQLRYREPMHSDYYDDALGLSKYDTVVYFHGNALDRTAPWRVDFYKQLSNQLDHVHIIAIDYRGFGDSASTPSEHGLQLDAQATLSCLILILVPNHRISLIGHSLGTGVATTLAHDMAISGQPAKSLILKAGYSSMTTLVFEYNVIPFFPLLSPIKKYFPPVERMCILSHFLCLTTLECRLVIVSIESQHVQCPILIIYGLGDLEIPVTNSHMLFRQALSMPHHHTISDLVDQKIVQATHILHEATVYHTPSVSMVELTFGNHNNKLCSEQMLTNLSVKN</sequence>
<evidence type="ECO:0000256" key="2">
    <source>
        <dbReference type="ARBA" id="ARBA00022679"/>
    </source>
</evidence>
<dbReference type="PANTHER" id="PTHR18934">
    <property type="entry name" value="ATP-DEPENDENT RNA HELICASE"/>
    <property type="match status" value="1"/>
</dbReference>
<dbReference type="CDD" id="cd18791">
    <property type="entry name" value="SF2_C_RHA"/>
    <property type="match status" value="1"/>
</dbReference>
<evidence type="ECO:0000313" key="16">
    <source>
        <dbReference type="Proteomes" id="UP000253551"/>
    </source>
</evidence>
<dbReference type="Pfam" id="PF21010">
    <property type="entry name" value="HA2_C"/>
    <property type="match status" value="1"/>
</dbReference>
<dbReference type="PANTHER" id="PTHR18934:SF85">
    <property type="entry name" value="ATP-DEPENDENT RNA HELICASE DHX8"/>
    <property type="match status" value="1"/>
</dbReference>
<feature type="transmembrane region" description="Helical" evidence="12">
    <location>
        <begin position="1648"/>
        <end position="1672"/>
    </location>
</feature>
<dbReference type="Pfam" id="PF14008">
    <property type="entry name" value="Metallophos_C"/>
    <property type="match status" value="1"/>
</dbReference>
<dbReference type="OrthoDB" id="45007at2759"/>
<dbReference type="InterPro" id="IPR027417">
    <property type="entry name" value="P-loop_NTPase"/>
</dbReference>
<evidence type="ECO:0000256" key="7">
    <source>
        <dbReference type="ARBA" id="ARBA00022840"/>
    </source>
</evidence>
<dbReference type="Pfam" id="PF00561">
    <property type="entry name" value="Abhydrolase_1"/>
    <property type="match status" value="1"/>
</dbReference>
<dbReference type="InterPro" id="IPR025733">
    <property type="entry name" value="PAPs_C"/>
</dbReference>
<dbReference type="Pfam" id="PF00271">
    <property type="entry name" value="Helicase_C"/>
    <property type="match status" value="1"/>
</dbReference>
<dbReference type="Gene3D" id="3.40.50.300">
    <property type="entry name" value="P-loop containing nucleotide triphosphate hydrolases"/>
    <property type="match status" value="2"/>
</dbReference>
<dbReference type="GO" id="GO:0005524">
    <property type="term" value="F:ATP binding"/>
    <property type="evidence" value="ECO:0007669"/>
    <property type="project" value="UniProtKB-KW"/>
</dbReference>
<keyword evidence="6 15" id="KW-0347">Helicase</keyword>
<evidence type="ECO:0000256" key="9">
    <source>
        <dbReference type="ARBA" id="ARBA00047984"/>
    </source>
</evidence>
<dbReference type="InterPro" id="IPR041792">
    <property type="entry name" value="MPP_PAP"/>
</dbReference>
<dbReference type="Gene3D" id="3.60.21.10">
    <property type="match status" value="1"/>
</dbReference>
<dbReference type="InterPro" id="IPR000073">
    <property type="entry name" value="AB_hydrolase_1"/>
</dbReference>
<name>A0A367KST6_RHIST</name>
<proteinExistence type="inferred from homology"/>
<feature type="compositionally biased region" description="Basic residues" evidence="11">
    <location>
        <begin position="1014"/>
        <end position="1024"/>
    </location>
</feature>
<dbReference type="FunFam" id="3.40.50.300:FF:000615">
    <property type="entry name" value="pre-mRNA-splicing factor ATP-dependent RNA helicase DEAH7"/>
    <property type="match status" value="1"/>
</dbReference>
<keyword evidence="16" id="KW-1185">Reference proteome</keyword>
<evidence type="ECO:0000256" key="6">
    <source>
        <dbReference type="ARBA" id="ARBA00022806"/>
    </source>
</evidence>
<dbReference type="Proteomes" id="UP000253551">
    <property type="component" value="Unassembled WGS sequence"/>
</dbReference>
<dbReference type="CDD" id="cd03784">
    <property type="entry name" value="GT1_Gtf-like"/>
    <property type="match status" value="1"/>
</dbReference>
<evidence type="ECO:0000256" key="3">
    <source>
        <dbReference type="ARBA" id="ARBA00022729"/>
    </source>
</evidence>
<keyword evidence="12" id="KW-0812">Transmembrane</keyword>
<dbReference type="SUPFAM" id="SSF56300">
    <property type="entry name" value="Metallo-dependent phosphatases"/>
    <property type="match status" value="1"/>
</dbReference>
<dbReference type="InterPro" id="IPR001650">
    <property type="entry name" value="Helicase_C-like"/>
</dbReference>
<dbReference type="SUPFAM" id="SSF53756">
    <property type="entry name" value="UDP-Glycosyltransferase/glycogen phosphorylase"/>
    <property type="match status" value="1"/>
</dbReference>
<dbReference type="GO" id="GO:0046872">
    <property type="term" value="F:metal ion binding"/>
    <property type="evidence" value="ECO:0007669"/>
    <property type="project" value="InterPro"/>
</dbReference>
<dbReference type="Pfam" id="PF00201">
    <property type="entry name" value="UDPGT"/>
    <property type="match status" value="1"/>
</dbReference>
<dbReference type="PROSITE" id="PS51194">
    <property type="entry name" value="HELICASE_CTER"/>
    <property type="match status" value="1"/>
</dbReference>
<evidence type="ECO:0000256" key="5">
    <source>
        <dbReference type="ARBA" id="ARBA00022801"/>
    </source>
</evidence>
<evidence type="ECO:0000256" key="10">
    <source>
        <dbReference type="RuleBase" id="RU361203"/>
    </source>
</evidence>
<accession>A0A367KST6</accession>
<dbReference type="GO" id="GO:0003993">
    <property type="term" value="F:acid phosphatase activity"/>
    <property type="evidence" value="ECO:0007669"/>
    <property type="project" value="UniProtKB-EC"/>
</dbReference>
<keyword evidence="8" id="KW-0325">Glycoprotein</keyword>
<dbReference type="InterPro" id="IPR007502">
    <property type="entry name" value="Helicase-assoc_dom"/>
</dbReference>
<dbReference type="InterPro" id="IPR029058">
    <property type="entry name" value="AB_hydrolase_fold"/>
</dbReference>
<keyword evidence="1" id="KW-0507">mRNA processing</keyword>
<feature type="signal peptide" evidence="10">
    <location>
        <begin position="1"/>
        <end position="18"/>
    </location>
</feature>
<dbReference type="InterPro" id="IPR048333">
    <property type="entry name" value="HA2_WH"/>
</dbReference>
<dbReference type="PROSITE" id="PS51192">
    <property type="entry name" value="HELICASE_ATP_BIND_1"/>
    <property type="match status" value="1"/>
</dbReference>
<dbReference type="FunFam" id="3.40.50.300:FF:000145">
    <property type="entry name" value="probable ATP-dependent RNA helicase DHX40"/>
    <property type="match status" value="1"/>
</dbReference>
<dbReference type="InterPro" id="IPR029052">
    <property type="entry name" value="Metallo-depent_PP-like"/>
</dbReference>
<dbReference type="Pfam" id="PF04408">
    <property type="entry name" value="WHD_HA2"/>
    <property type="match status" value="1"/>
</dbReference>
<feature type="non-terminal residue" evidence="15">
    <location>
        <position position="1986"/>
    </location>
</feature>
<dbReference type="InterPro" id="IPR002213">
    <property type="entry name" value="UDP_glucos_trans"/>
</dbReference>
<comment type="catalytic activity">
    <reaction evidence="10">
        <text>a phosphate monoester + H2O = an alcohol + phosphate</text>
        <dbReference type="Rhea" id="RHEA:15017"/>
        <dbReference type="ChEBI" id="CHEBI:15377"/>
        <dbReference type="ChEBI" id="CHEBI:30879"/>
        <dbReference type="ChEBI" id="CHEBI:43474"/>
        <dbReference type="ChEBI" id="CHEBI:67140"/>
        <dbReference type="EC" id="3.1.3.2"/>
    </reaction>
</comment>
<dbReference type="GO" id="GO:0003724">
    <property type="term" value="F:RNA helicase activity"/>
    <property type="evidence" value="ECO:0007669"/>
    <property type="project" value="UniProtKB-EC"/>
</dbReference>
<dbReference type="Gene3D" id="3.40.50.1820">
    <property type="entry name" value="alpha/beta hydrolase"/>
    <property type="match status" value="1"/>
</dbReference>
<dbReference type="CDD" id="cd00839">
    <property type="entry name" value="MPP_PAPs"/>
    <property type="match status" value="1"/>
</dbReference>
<dbReference type="InterPro" id="IPR011545">
    <property type="entry name" value="DEAD/DEAH_box_helicase_dom"/>
</dbReference>
<keyword evidence="4" id="KW-0547">Nucleotide-binding</keyword>
<feature type="domain" description="Helicase ATP-binding" evidence="13">
    <location>
        <begin position="492"/>
        <end position="654"/>
    </location>
</feature>
<reference evidence="15 16" key="1">
    <citation type="journal article" date="2018" name="G3 (Bethesda)">
        <title>Phylogenetic and Phylogenomic Definition of Rhizopus Species.</title>
        <authorList>
            <person name="Gryganskyi A.P."/>
            <person name="Golan J."/>
            <person name="Dolatabadi S."/>
            <person name="Mondo S."/>
            <person name="Robb S."/>
            <person name="Idnurm A."/>
            <person name="Muszewska A."/>
            <person name="Steczkiewicz K."/>
            <person name="Masonjones S."/>
            <person name="Liao H.L."/>
            <person name="Gajdeczka M.T."/>
            <person name="Anike F."/>
            <person name="Vuek A."/>
            <person name="Anishchenko I.M."/>
            <person name="Voigt K."/>
            <person name="de Hoog G.S."/>
            <person name="Smith M.E."/>
            <person name="Heitman J."/>
            <person name="Vilgalys R."/>
            <person name="Stajich J.E."/>
        </authorList>
    </citation>
    <scope>NUCLEOTIDE SEQUENCE [LARGE SCALE GENOMIC DNA]</scope>
    <source>
        <strain evidence="15 16">LSU 92-RS-03</strain>
    </source>
</reference>
<dbReference type="Pfam" id="PF00270">
    <property type="entry name" value="DEAD"/>
    <property type="match status" value="1"/>
</dbReference>
<keyword evidence="2" id="KW-0808">Transferase</keyword>
<dbReference type="Pfam" id="PF00149">
    <property type="entry name" value="Metallophos"/>
    <property type="match status" value="1"/>
</dbReference>
<evidence type="ECO:0000259" key="14">
    <source>
        <dbReference type="PROSITE" id="PS51194"/>
    </source>
</evidence>
<dbReference type="GO" id="GO:0008194">
    <property type="term" value="F:UDP-glycosyltransferase activity"/>
    <property type="evidence" value="ECO:0007669"/>
    <property type="project" value="InterPro"/>
</dbReference>
<dbReference type="GO" id="GO:0003723">
    <property type="term" value="F:RNA binding"/>
    <property type="evidence" value="ECO:0007669"/>
    <property type="project" value="TreeGrafter"/>
</dbReference>
<dbReference type="SUPFAM" id="SSF49363">
    <property type="entry name" value="Purple acid phosphatase, N-terminal domain"/>
    <property type="match status" value="1"/>
</dbReference>
<feature type="domain" description="Helicase C-terminal" evidence="14">
    <location>
        <begin position="677"/>
        <end position="865"/>
    </location>
</feature>
<dbReference type="Gene3D" id="3.40.50.2000">
    <property type="entry name" value="Glycogen Phosphorylase B"/>
    <property type="match status" value="2"/>
</dbReference>
<dbReference type="InterPro" id="IPR014001">
    <property type="entry name" value="Helicase_ATP-bd"/>
</dbReference>
<gene>
    <name evidence="15" type="primary">PRP22_3</name>
    <name evidence="15" type="ORF">CU098_008282</name>
</gene>
<dbReference type="GO" id="GO:0000390">
    <property type="term" value="P:spliceosomal complex disassembly"/>
    <property type="evidence" value="ECO:0007669"/>
    <property type="project" value="TreeGrafter"/>
</dbReference>
<evidence type="ECO:0000256" key="4">
    <source>
        <dbReference type="ARBA" id="ARBA00022741"/>
    </source>
</evidence>
<evidence type="ECO:0000259" key="13">
    <source>
        <dbReference type="PROSITE" id="PS51192"/>
    </source>
</evidence>
<keyword evidence="5 10" id="KW-0378">Hydrolase</keyword>